<comment type="similarity">
    <text evidence="2">Belongs to the Ca(2+):cation antiporter (CaCA) (TC 2.A.19) family. SLC24A subfamily.</text>
</comment>
<reference evidence="8 9" key="1">
    <citation type="submission" date="2018-11" db="EMBL/GenBank/DDBJ databases">
        <authorList>
            <consortium name="Pathogen Informatics"/>
        </authorList>
    </citation>
    <scope>NUCLEOTIDE SEQUENCE [LARGE SCALE GENOMIC DNA]</scope>
</reference>
<dbReference type="PANTHER" id="PTHR10846">
    <property type="entry name" value="SODIUM/POTASSIUM/CALCIUM EXCHANGER"/>
    <property type="match status" value="1"/>
</dbReference>
<gene>
    <name evidence="8" type="ORF">CGOC_LOCUS11854</name>
</gene>
<dbReference type="OrthoDB" id="2127281at2759"/>
<dbReference type="Proteomes" id="UP000271889">
    <property type="component" value="Unassembled WGS sequence"/>
</dbReference>
<evidence type="ECO:0000256" key="7">
    <source>
        <dbReference type="SAM" id="Phobius"/>
    </source>
</evidence>
<dbReference type="InterPro" id="IPR004481">
    <property type="entry name" value="K/Na/Ca-exchanger"/>
</dbReference>
<evidence type="ECO:0000256" key="4">
    <source>
        <dbReference type="ARBA" id="ARBA00022692"/>
    </source>
</evidence>
<sequence>MLVIFFLDEKITWPEALSLFIVYLLYCTIMKFNVFLEEWVKTKLLGEKLEDDLPEPIILNMKHVNGNNNNVSECCFHSSSV</sequence>
<dbReference type="GO" id="GO:0005262">
    <property type="term" value="F:calcium channel activity"/>
    <property type="evidence" value="ECO:0007669"/>
    <property type="project" value="TreeGrafter"/>
</dbReference>
<keyword evidence="4 7" id="KW-0812">Transmembrane</keyword>
<dbReference type="PANTHER" id="PTHR10846:SF72">
    <property type="entry name" value="SODIUM_POTASSIUM_CALCIUM EXCHANGER NCKX30C"/>
    <property type="match status" value="1"/>
</dbReference>
<evidence type="ECO:0000256" key="2">
    <source>
        <dbReference type="ARBA" id="ARBA00005364"/>
    </source>
</evidence>
<evidence type="ECO:0000313" key="8">
    <source>
        <dbReference type="EMBL" id="VDN31554.1"/>
    </source>
</evidence>
<dbReference type="AlphaFoldDB" id="A0A3P7MPI7"/>
<evidence type="ECO:0000256" key="1">
    <source>
        <dbReference type="ARBA" id="ARBA00004141"/>
    </source>
</evidence>
<evidence type="ECO:0000256" key="5">
    <source>
        <dbReference type="ARBA" id="ARBA00022989"/>
    </source>
</evidence>
<comment type="subcellular location">
    <subcellularLocation>
        <location evidence="1">Membrane</location>
        <topology evidence="1">Multi-pass membrane protein</topology>
    </subcellularLocation>
</comment>
<evidence type="ECO:0000313" key="9">
    <source>
        <dbReference type="Proteomes" id="UP000271889"/>
    </source>
</evidence>
<dbReference type="GO" id="GO:0005886">
    <property type="term" value="C:plasma membrane"/>
    <property type="evidence" value="ECO:0007669"/>
    <property type="project" value="TreeGrafter"/>
</dbReference>
<organism evidence="8 9">
    <name type="scientific">Cylicostephanus goldi</name>
    <name type="common">Nematode worm</name>
    <dbReference type="NCBI Taxonomy" id="71465"/>
    <lineage>
        <taxon>Eukaryota</taxon>
        <taxon>Metazoa</taxon>
        <taxon>Ecdysozoa</taxon>
        <taxon>Nematoda</taxon>
        <taxon>Chromadorea</taxon>
        <taxon>Rhabditida</taxon>
        <taxon>Rhabditina</taxon>
        <taxon>Rhabditomorpha</taxon>
        <taxon>Strongyloidea</taxon>
        <taxon>Strongylidae</taxon>
        <taxon>Cylicostephanus</taxon>
    </lineage>
</organism>
<keyword evidence="9" id="KW-1185">Reference proteome</keyword>
<evidence type="ECO:0000256" key="6">
    <source>
        <dbReference type="ARBA" id="ARBA00023136"/>
    </source>
</evidence>
<dbReference type="EMBL" id="UYRV01119147">
    <property type="protein sequence ID" value="VDN31554.1"/>
    <property type="molecule type" value="Genomic_DNA"/>
</dbReference>
<dbReference type="GO" id="GO:0008273">
    <property type="term" value="F:calcium, potassium:sodium antiporter activity"/>
    <property type="evidence" value="ECO:0007669"/>
    <property type="project" value="TreeGrafter"/>
</dbReference>
<feature type="transmembrane region" description="Helical" evidence="7">
    <location>
        <begin position="16"/>
        <end position="36"/>
    </location>
</feature>
<keyword evidence="3" id="KW-0813">Transport</keyword>
<protein>
    <submittedName>
        <fullName evidence="8">Uncharacterized protein</fullName>
    </submittedName>
</protein>
<keyword evidence="3" id="KW-0050">Antiport</keyword>
<name>A0A3P7MPI7_CYLGO</name>
<accession>A0A3P7MPI7</accession>
<evidence type="ECO:0000256" key="3">
    <source>
        <dbReference type="ARBA" id="ARBA00022449"/>
    </source>
</evidence>
<keyword evidence="5 7" id="KW-1133">Transmembrane helix</keyword>
<dbReference type="GO" id="GO:0006874">
    <property type="term" value="P:intracellular calcium ion homeostasis"/>
    <property type="evidence" value="ECO:0007669"/>
    <property type="project" value="TreeGrafter"/>
</dbReference>
<proteinExistence type="inferred from homology"/>
<keyword evidence="6 7" id="KW-0472">Membrane</keyword>